<comment type="caution">
    <text evidence="2">The sequence shown here is derived from an EMBL/GenBank/DDBJ whole genome shotgun (WGS) entry which is preliminary data.</text>
</comment>
<protein>
    <recommendedName>
        <fullName evidence="4">Heat shock factor protein 1</fullName>
    </recommendedName>
</protein>
<feature type="region of interest" description="Disordered" evidence="1">
    <location>
        <begin position="47"/>
        <end position="84"/>
    </location>
</feature>
<proteinExistence type="predicted"/>
<name>A0AB34GEN3_ESCRO</name>
<evidence type="ECO:0000256" key="1">
    <source>
        <dbReference type="SAM" id="MobiDB-lite"/>
    </source>
</evidence>
<dbReference type="EMBL" id="JAIQCJ010002272">
    <property type="protein sequence ID" value="KAJ8778111.1"/>
    <property type="molecule type" value="Genomic_DNA"/>
</dbReference>
<dbReference type="AlphaFoldDB" id="A0AB34GEN3"/>
<sequence length="117" mass="12098">MDLPVGPGAAGPSNVPAFLTKLWTLVSDPDTDALICWSPVRGWARRPGAFGGGQQGVGKERPRPPLVDPAARSPGLGRKGLSSSVSGRLCAGQLAEARLALGQRPVSLASVVPRWPP</sequence>
<evidence type="ECO:0000313" key="3">
    <source>
        <dbReference type="Proteomes" id="UP001159641"/>
    </source>
</evidence>
<accession>A0AB34GEN3</accession>
<organism evidence="2 3">
    <name type="scientific">Eschrichtius robustus</name>
    <name type="common">California gray whale</name>
    <name type="synonym">Eschrichtius gibbosus</name>
    <dbReference type="NCBI Taxonomy" id="9764"/>
    <lineage>
        <taxon>Eukaryota</taxon>
        <taxon>Metazoa</taxon>
        <taxon>Chordata</taxon>
        <taxon>Craniata</taxon>
        <taxon>Vertebrata</taxon>
        <taxon>Euteleostomi</taxon>
        <taxon>Mammalia</taxon>
        <taxon>Eutheria</taxon>
        <taxon>Laurasiatheria</taxon>
        <taxon>Artiodactyla</taxon>
        <taxon>Whippomorpha</taxon>
        <taxon>Cetacea</taxon>
        <taxon>Mysticeti</taxon>
        <taxon>Eschrichtiidae</taxon>
        <taxon>Eschrichtius</taxon>
    </lineage>
</organism>
<dbReference type="Proteomes" id="UP001159641">
    <property type="component" value="Unassembled WGS sequence"/>
</dbReference>
<gene>
    <name evidence="2" type="ORF">J1605_013971</name>
</gene>
<evidence type="ECO:0000313" key="2">
    <source>
        <dbReference type="EMBL" id="KAJ8778111.1"/>
    </source>
</evidence>
<keyword evidence="3" id="KW-1185">Reference proteome</keyword>
<reference evidence="2 3" key="1">
    <citation type="submission" date="2022-11" db="EMBL/GenBank/DDBJ databases">
        <title>Whole genome sequence of Eschrichtius robustus ER-17-0199.</title>
        <authorList>
            <person name="Bruniche-Olsen A."/>
            <person name="Black A.N."/>
            <person name="Fields C.J."/>
            <person name="Walden K."/>
            <person name="Dewoody J.A."/>
        </authorList>
    </citation>
    <scope>NUCLEOTIDE SEQUENCE [LARGE SCALE GENOMIC DNA]</scope>
    <source>
        <strain evidence="2">ER-17-0199</strain>
        <tissue evidence="2">Blubber</tissue>
    </source>
</reference>
<dbReference type="InterPro" id="IPR036388">
    <property type="entry name" value="WH-like_DNA-bd_sf"/>
</dbReference>
<dbReference type="Gene3D" id="1.10.10.10">
    <property type="entry name" value="Winged helix-like DNA-binding domain superfamily/Winged helix DNA-binding domain"/>
    <property type="match status" value="1"/>
</dbReference>
<evidence type="ECO:0008006" key="4">
    <source>
        <dbReference type="Google" id="ProtNLM"/>
    </source>
</evidence>